<dbReference type="Gene3D" id="3.40.50.1820">
    <property type="entry name" value="alpha/beta hydrolase"/>
    <property type="match status" value="1"/>
</dbReference>
<organism evidence="9 10">
    <name type="scientific">Oldenlandia corymbosa var. corymbosa</name>
    <dbReference type="NCBI Taxonomy" id="529605"/>
    <lineage>
        <taxon>Eukaryota</taxon>
        <taxon>Viridiplantae</taxon>
        <taxon>Streptophyta</taxon>
        <taxon>Embryophyta</taxon>
        <taxon>Tracheophyta</taxon>
        <taxon>Spermatophyta</taxon>
        <taxon>Magnoliopsida</taxon>
        <taxon>eudicotyledons</taxon>
        <taxon>Gunneridae</taxon>
        <taxon>Pentapetalae</taxon>
        <taxon>asterids</taxon>
        <taxon>lamiids</taxon>
        <taxon>Gentianales</taxon>
        <taxon>Rubiaceae</taxon>
        <taxon>Rubioideae</taxon>
        <taxon>Spermacoceae</taxon>
        <taxon>Hedyotis-Oldenlandia complex</taxon>
        <taxon>Oldenlandia</taxon>
    </lineage>
</organism>
<sequence>MEPEVSWFESSEMLATLLASTPLVEESWKLCSQANREAQQSYIIKQFGGVCYVAFSGVQNLAGFDPNCSFLVPIHSNGLFSGLHQEQVEEDDDHVQGKAAMVHAGLLHLFLSFYNNPSFQSQIMEITSKSKSVVFSGHSVGGTIASLAALWLLSSLHLISSSLAVICITFGSPMLGNESLSKAILQERWGGNFLHVVGQHDIVPRLLFTPLPRLNPHLHHFFDFWQFSMASQFFKQHSVQFCDERAAADLFHVVLNSLEEQTRGIQNSPFWPFGSYIFCTGKGSISVDNAVSVVKLLYMMLGKSSPSSTIDDHLNYENYVSRISWQILSSNDFMEGDLPESSYEAGITLALQSSDIAPCEPVFGAAKDCLKMAKQMGRTPSLNCANLAIGLSKITPLRAQIEWYKATCDASDDQMGYYDSFKQRGASKKEFKVNMNRHKLARFWNDVISMLESNQLPHDFHKRLKWVNASHFYKLLVEPLDIAEYYKSGEHLRKGHYMSHGRPKRYKIFDKWWNDAEASANPGNSRSSFASLTQDSCFWARVEEARDCLNRVQREGDVRIQSLLLENINKFDQYAREMVDRKEVSIDVLAKNSSYKLFVEEWKKLKFQLQILPSHFPSFPDGEGSSSRAYIVGK</sequence>
<dbReference type="InterPro" id="IPR029058">
    <property type="entry name" value="AB_hydrolase_fold"/>
</dbReference>
<keyword evidence="5" id="KW-0611">Plant defense</keyword>
<dbReference type="InterPro" id="IPR002921">
    <property type="entry name" value="Fungal_lipase-type"/>
</dbReference>
<dbReference type="InterPro" id="IPR041266">
    <property type="entry name" value="EDS1_EP"/>
</dbReference>
<dbReference type="EMBL" id="OX459123">
    <property type="protein sequence ID" value="CAI9108774.1"/>
    <property type="molecule type" value="Genomic_DNA"/>
</dbReference>
<dbReference type="PANTHER" id="PTHR47413:SF2">
    <property type="entry name" value="LIPASE-LIKE PAD4"/>
    <property type="match status" value="1"/>
</dbReference>
<evidence type="ECO:0000313" key="10">
    <source>
        <dbReference type="Proteomes" id="UP001161247"/>
    </source>
</evidence>
<keyword evidence="10" id="KW-1185">Reference proteome</keyword>
<name>A0AAV1DM10_OLDCO</name>
<comment type="subcellular location">
    <subcellularLocation>
        <location evidence="2">Cytoplasm</location>
    </subcellularLocation>
    <subcellularLocation>
        <location evidence="1">Nucleus</location>
    </subcellularLocation>
</comment>
<dbReference type="AlphaFoldDB" id="A0AAV1DM10"/>
<evidence type="ECO:0000256" key="5">
    <source>
        <dbReference type="ARBA" id="ARBA00022821"/>
    </source>
</evidence>
<dbReference type="GO" id="GO:0006952">
    <property type="term" value="P:defense response"/>
    <property type="evidence" value="ECO:0007669"/>
    <property type="project" value="UniProtKB-KW"/>
</dbReference>
<dbReference type="Pfam" id="PF01764">
    <property type="entry name" value="Lipase_3"/>
    <property type="match status" value="1"/>
</dbReference>
<reference evidence="9" key="1">
    <citation type="submission" date="2023-03" db="EMBL/GenBank/DDBJ databases">
        <authorList>
            <person name="Julca I."/>
        </authorList>
    </citation>
    <scope>NUCLEOTIDE SEQUENCE</scope>
</reference>
<evidence type="ECO:0000256" key="3">
    <source>
        <dbReference type="ARBA" id="ARBA00022490"/>
    </source>
</evidence>
<evidence type="ECO:0000259" key="8">
    <source>
        <dbReference type="Pfam" id="PF18117"/>
    </source>
</evidence>
<gene>
    <name evidence="9" type="ORF">OLC1_LOCUS16793</name>
</gene>
<accession>A0AAV1DM10</accession>
<keyword evidence="3" id="KW-0963">Cytoplasm</keyword>
<feature type="domain" description="EDS1 EP" evidence="8">
    <location>
        <begin position="399"/>
        <end position="605"/>
    </location>
</feature>
<evidence type="ECO:0000256" key="4">
    <source>
        <dbReference type="ARBA" id="ARBA00022801"/>
    </source>
</evidence>
<dbReference type="SUPFAM" id="SSF53474">
    <property type="entry name" value="alpha/beta-Hydrolases"/>
    <property type="match status" value="1"/>
</dbReference>
<evidence type="ECO:0000259" key="7">
    <source>
        <dbReference type="Pfam" id="PF01764"/>
    </source>
</evidence>
<dbReference type="GO" id="GO:0005634">
    <property type="term" value="C:nucleus"/>
    <property type="evidence" value="ECO:0007669"/>
    <property type="project" value="UniProtKB-SubCell"/>
</dbReference>
<feature type="domain" description="Fungal lipase-type" evidence="7">
    <location>
        <begin position="95"/>
        <end position="208"/>
    </location>
</feature>
<evidence type="ECO:0000256" key="6">
    <source>
        <dbReference type="ARBA" id="ARBA00023242"/>
    </source>
</evidence>
<dbReference type="Proteomes" id="UP001161247">
    <property type="component" value="Chromosome 6"/>
</dbReference>
<dbReference type="GO" id="GO:0016787">
    <property type="term" value="F:hydrolase activity"/>
    <property type="evidence" value="ECO:0007669"/>
    <property type="project" value="UniProtKB-KW"/>
</dbReference>
<protein>
    <submittedName>
        <fullName evidence="9">OLC1v1008459C3</fullName>
    </submittedName>
</protein>
<keyword evidence="6" id="KW-0539">Nucleus</keyword>
<dbReference type="Pfam" id="PF18117">
    <property type="entry name" value="EDS1_EP"/>
    <property type="match status" value="1"/>
</dbReference>
<dbReference type="GO" id="GO:0005737">
    <property type="term" value="C:cytoplasm"/>
    <property type="evidence" value="ECO:0007669"/>
    <property type="project" value="UniProtKB-SubCell"/>
</dbReference>
<proteinExistence type="predicted"/>
<dbReference type="GO" id="GO:0006629">
    <property type="term" value="P:lipid metabolic process"/>
    <property type="evidence" value="ECO:0007669"/>
    <property type="project" value="InterPro"/>
</dbReference>
<evidence type="ECO:0000313" key="9">
    <source>
        <dbReference type="EMBL" id="CAI9108774.1"/>
    </source>
</evidence>
<dbReference type="PANTHER" id="PTHR47413">
    <property type="entry name" value="LIPASE-LIKE PAD4"/>
    <property type="match status" value="1"/>
</dbReference>
<keyword evidence="4" id="KW-0378">Hydrolase</keyword>
<evidence type="ECO:0000256" key="1">
    <source>
        <dbReference type="ARBA" id="ARBA00004123"/>
    </source>
</evidence>
<evidence type="ECO:0000256" key="2">
    <source>
        <dbReference type="ARBA" id="ARBA00004496"/>
    </source>
</evidence>